<feature type="region of interest" description="Disordered" evidence="1">
    <location>
        <begin position="130"/>
        <end position="152"/>
    </location>
</feature>
<comment type="caution">
    <text evidence="2">The sequence shown here is derived from an EMBL/GenBank/DDBJ whole genome shotgun (WGS) entry which is preliminary data.</text>
</comment>
<evidence type="ECO:0000313" key="2">
    <source>
        <dbReference type="EMBL" id="CWQ04452.1"/>
    </source>
</evidence>
<gene>
    <name evidence="2" type="ORF">ERS514591_01772</name>
</gene>
<reference evidence="2 3" key="1">
    <citation type="submission" date="2016-02" db="EMBL/GenBank/DDBJ databases">
        <authorList>
            <consortium name="Pathogen Informatics"/>
        </authorList>
    </citation>
    <scope>NUCLEOTIDE SEQUENCE [LARGE SCALE GENOMIC DNA]</scope>
    <source>
        <strain evidence="2 3">2842STDY5881269</strain>
    </source>
</reference>
<evidence type="ECO:0000313" key="3">
    <source>
        <dbReference type="Proteomes" id="UP000072443"/>
    </source>
</evidence>
<dbReference type="AlphaFoldDB" id="A0AB33TXL1"/>
<sequence length="152" mass="17540">MTTPKTENPNRYRARDLSCTEFTQHLNFHLGSAFKYIFLHKEDGGRDDLEKALWHLRRQRKAVPKFKKLKRKRYFKLSQKLESCGFDTDTDTDTDTGQALDAILYAAAEYNEDNISWAIACVRTLLDKMPPETEQASHSESPMPPETERGGI</sequence>
<dbReference type="Proteomes" id="UP000072443">
    <property type="component" value="Unassembled WGS sequence"/>
</dbReference>
<protein>
    <submittedName>
        <fullName evidence="2">Phage associated protein</fullName>
    </submittedName>
</protein>
<dbReference type="RefSeq" id="WP_061371027.1">
    <property type="nucleotide sequence ID" value="NZ_FEPL01000015.1"/>
</dbReference>
<name>A0AB33TXL1_NEIME</name>
<proteinExistence type="predicted"/>
<organism evidence="2 3">
    <name type="scientific">Neisseria meningitidis</name>
    <dbReference type="NCBI Taxonomy" id="487"/>
    <lineage>
        <taxon>Bacteria</taxon>
        <taxon>Pseudomonadati</taxon>
        <taxon>Pseudomonadota</taxon>
        <taxon>Betaproteobacteria</taxon>
        <taxon>Neisseriales</taxon>
        <taxon>Neisseriaceae</taxon>
        <taxon>Neisseria</taxon>
    </lineage>
</organism>
<dbReference type="EMBL" id="FEVP01000027">
    <property type="protein sequence ID" value="CWQ04452.1"/>
    <property type="molecule type" value="Genomic_DNA"/>
</dbReference>
<evidence type="ECO:0000256" key="1">
    <source>
        <dbReference type="SAM" id="MobiDB-lite"/>
    </source>
</evidence>
<accession>A0AB33TXL1</accession>